<protein>
    <submittedName>
        <fullName evidence="4">Secreted protein</fullName>
    </submittedName>
</protein>
<gene>
    <name evidence="4" type="ORF">SPRI_4624</name>
</gene>
<dbReference type="Gene3D" id="1.25.40.10">
    <property type="entry name" value="Tetratricopeptide repeat domain"/>
    <property type="match status" value="3"/>
</dbReference>
<dbReference type="GeneID" id="97234326"/>
<evidence type="ECO:0000256" key="3">
    <source>
        <dbReference type="SAM" id="MobiDB-lite"/>
    </source>
</evidence>
<dbReference type="InterPro" id="IPR051012">
    <property type="entry name" value="CellSynth/LPSAsmb/PSIAsmb"/>
</dbReference>
<proteinExistence type="predicted"/>
<sequence length="561" mass="58940">MKSETLKNAAVSTLVGATLVTGVIVLAPGWGKDTPPPAPGPVARAMTAAGSGAPASLSDLDALIRDRERFVRDHPGDEESWAVLGSAYVERGTRLGETAYYPKAERALKRSLRAVPAAKGNVAALVGMAELANARHDFAGARGYAESARKQKPERWAVYPALIDAYNGLGRYAAAGKAMDKLLELQTGPQVQGREARIYWNKGWREDAAALAYGATANSRTPTEKAVALHREGELAWERGEAEEAVEHFTKALRTVPESHRSLAGRARALAALGRTDEALDDYRSALAKLPLPEYALEAGELYESMGLNGDAATLYELLRKQVTRAGEHGVDGDLVLARYEADHGDPAAAVRRLQGEWRRGHRNVHVADAMGWALYRAGRPDDALPFAKVATGQGLRSALFSYHLGEIERALGDYGPARRHIDEALRTNPHFSPLLAPKAREAQDALGEPAPGGPADVVGDGYWPLDPPEDAPPGTVPPSPSPSASSPSPSAPAAPDPAAGSAAPLPSASSAAPAPGTAARTAVSPAPAPPAARPAPQLRPVQRSTTTATTAPSTAMSENG</sequence>
<dbReference type="SUPFAM" id="SSF48452">
    <property type="entry name" value="TPR-like"/>
    <property type="match status" value="2"/>
</dbReference>
<evidence type="ECO:0000313" key="4">
    <source>
        <dbReference type="EMBL" id="ALC22930.1"/>
    </source>
</evidence>
<organism evidence="4">
    <name type="scientific">Streptomyces pristinaespiralis</name>
    <dbReference type="NCBI Taxonomy" id="38300"/>
    <lineage>
        <taxon>Bacteria</taxon>
        <taxon>Bacillati</taxon>
        <taxon>Actinomycetota</taxon>
        <taxon>Actinomycetes</taxon>
        <taxon>Kitasatosporales</taxon>
        <taxon>Streptomycetaceae</taxon>
        <taxon>Streptomyces</taxon>
    </lineage>
</organism>
<dbReference type="EMBL" id="CP011340">
    <property type="protein sequence ID" value="ALC22930.1"/>
    <property type="molecule type" value="Genomic_DNA"/>
</dbReference>
<feature type="region of interest" description="Disordered" evidence="3">
    <location>
        <begin position="445"/>
        <end position="561"/>
    </location>
</feature>
<accession>A0A0M4DLJ9</accession>
<dbReference type="InterPro" id="IPR011990">
    <property type="entry name" value="TPR-like_helical_dom_sf"/>
</dbReference>
<evidence type="ECO:0000256" key="2">
    <source>
        <dbReference type="ARBA" id="ARBA00022803"/>
    </source>
</evidence>
<dbReference type="OrthoDB" id="5477158at2"/>
<reference evidence="4 5" key="1">
    <citation type="submission" date="2015-08" db="EMBL/GenBank/DDBJ databases">
        <title>Genome sequence of the pristinamycin over-producing bacterium Streptomyces pristinaespiralis HCCB10218.</title>
        <authorList>
            <person name="Tian J."/>
            <person name="Yang J."/>
            <person name="Li L."/>
            <person name="Ruan L."/>
            <person name="Wei W."/>
            <person name="Zheng G."/>
            <person name="Wei Z."/>
            <person name="Yang S."/>
            <person name="Ge M."/>
            <person name="Jiang W."/>
            <person name="Lu Y."/>
        </authorList>
    </citation>
    <scope>NUCLEOTIDE SEQUENCE [LARGE SCALE GENOMIC DNA]</scope>
    <source>
        <strain evidence="4 5">HCCB 10218</strain>
    </source>
</reference>
<keyword evidence="2" id="KW-0802">TPR repeat</keyword>
<dbReference type="InterPro" id="IPR019734">
    <property type="entry name" value="TPR_rpt"/>
</dbReference>
<dbReference type="Pfam" id="PF13432">
    <property type="entry name" value="TPR_16"/>
    <property type="match status" value="2"/>
</dbReference>
<dbReference type="PATRIC" id="fig|38300.4.peg.4849"/>
<feature type="compositionally biased region" description="Low complexity" evidence="3">
    <location>
        <begin position="497"/>
        <end position="526"/>
    </location>
</feature>
<dbReference type="PROSITE" id="PS50005">
    <property type="entry name" value="TPR"/>
    <property type="match status" value="2"/>
</dbReference>
<dbReference type="RefSeq" id="WP_063805357.1">
    <property type="nucleotide sequence ID" value="NZ_CP011340.1"/>
</dbReference>
<dbReference type="AlphaFoldDB" id="A0A0M4DLJ9"/>
<keyword evidence="1" id="KW-0677">Repeat</keyword>
<name>A0A0M4DLJ9_STRPR</name>
<feature type="compositionally biased region" description="Low complexity" evidence="3">
    <location>
        <begin position="535"/>
        <end position="561"/>
    </location>
</feature>
<dbReference type="KEGG" id="spri:SPRI_4624"/>
<dbReference type="SMART" id="SM00028">
    <property type="entry name" value="TPR"/>
    <property type="match status" value="4"/>
</dbReference>
<evidence type="ECO:0000313" key="5">
    <source>
        <dbReference type="Proteomes" id="UP000060513"/>
    </source>
</evidence>
<dbReference type="PANTHER" id="PTHR45586">
    <property type="entry name" value="TPR REPEAT-CONTAINING PROTEIN PA4667"/>
    <property type="match status" value="1"/>
</dbReference>
<dbReference type="PANTHER" id="PTHR45586:SF14">
    <property type="entry name" value="TETRATRICOPEPTIDE TPR_2 REPEAT PROTEIN"/>
    <property type="match status" value="1"/>
</dbReference>
<dbReference type="Proteomes" id="UP000060513">
    <property type="component" value="Chromosome"/>
</dbReference>
<dbReference type="STRING" id="38300.SPRI_4624"/>
<feature type="compositionally biased region" description="Pro residues" evidence="3">
    <location>
        <begin position="471"/>
        <end position="482"/>
    </location>
</feature>
<evidence type="ECO:0000256" key="1">
    <source>
        <dbReference type="ARBA" id="ARBA00022737"/>
    </source>
</evidence>